<evidence type="ECO:0000313" key="3">
    <source>
        <dbReference type="RefSeq" id="XP_072856294.1"/>
    </source>
</evidence>
<reference evidence="3" key="2">
    <citation type="submission" date="2025-08" db="UniProtKB">
        <authorList>
            <consortium name="RefSeq"/>
        </authorList>
    </citation>
    <scope>IDENTIFICATION</scope>
</reference>
<accession>A0ABM5GF61</accession>
<dbReference type="RefSeq" id="XP_072856294.1">
    <property type="nucleotide sequence ID" value="XM_073000193.1"/>
</dbReference>
<proteinExistence type="predicted"/>
<dbReference type="InterPro" id="IPR036514">
    <property type="entry name" value="SGNH_hydro_sf"/>
</dbReference>
<dbReference type="Gene3D" id="3.40.50.1110">
    <property type="entry name" value="SGNH hydrolase"/>
    <property type="match status" value="1"/>
</dbReference>
<evidence type="ECO:0000313" key="2">
    <source>
        <dbReference type="Proteomes" id="UP001652642"/>
    </source>
</evidence>
<reference evidence="2" key="1">
    <citation type="submission" date="2025-05" db="UniProtKB">
        <authorList>
            <consortium name="RefSeq"/>
        </authorList>
    </citation>
    <scope>NUCLEOTIDE SEQUENCE [LARGE SCALE GENOMIC DNA]</scope>
</reference>
<dbReference type="Proteomes" id="UP001652642">
    <property type="component" value="Chromosome 1"/>
</dbReference>
<organism evidence="2 3">
    <name type="scientific">Pogona vitticeps</name>
    <name type="common">central bearded dragon</name>
    <dbReference type="NCBI Taxonomy" id="103695"/>
    <lineage>
        <taxon>Eukaryota</taxon>
        <taxon>Metazoa</taxon>
        <taxon>Chordata</taxon>
        <taxon>Craniata</taxon>
        <taxon>Vertebrata</taxon>
        <taxon>Euteleostomi</taxon>
        <taxon>Lepidosauria</taxon>
        <taxon>Squamata</taxon>
        <taxon>Bifurcata</taxon>
        <taxon>Unidentata</taxon>
        <taxon>Episquamata</taxon>
        <taxon>Toxicofera</taxon>
        <taxon>Iguania</taxon>
        <taxon>Acrodonta</taxon>
        <taxon>Agamidae</taxon>
        <taxon>Amphibolurinae</taxon>
        <taxon>Pogona</taxon>
    </lineage>
</organism>
<name>A0ABM5GF61_9SAUR</name>
<feature type="compositionally biased region" description="Low complexity" evidence="1">
    <location>
        <begin position="124"/>
        <end position="138"/>
    </location>
</feature>
<dbReference type="CDD" id="cd00229">
    <property type="entry name" value="SGNH_hydrolase"/>
    <property type="match status" value="1"/>
</dbReference>
<feature type="compositionally biased region" description="Low complexity" evidence="1">
    <location>
        <begin position="51"/>
        <end position="65"/>
    </location>
</feature>
<feature type="region of interest" description="Disordered" evidence="1">
    <location>
        <begin position="1"/>
        <end position="79"/>
    </location>
</feature>
<sequence length="354" mass="39138">MAARKGQGTTQRGKQRARKRPVPELSPPQSSSDEESWPIWQKLQQRMDALGGARAGQAPAAQGGRQPRRSTRDARGHRRAKLRALAQDIHNKLAVLEAELQTDDASEDATAPSERSTETEVPTASESEASSAAARGSNGAPGGGNIVETPTLQGSGAPQVRRRSHIIIIGHSFVFWAGRYAATSPWGSNLGLDDRALVEWKGRRGMLWSQLCRAAAFGRQPPDVLLIHLGGNDLAQYPGKALISDVVRDLSWLRRTYPEMRLVWSTIIPRRIWKRARHFWSVNKARRSVNREVGRAVCGSLGQVIGHHRIRLDRPELYRPDGVHLSEQGLDVFLEDVKGGLLCELRQLEGEHGK</sequence>
<keyword evidence="2" id="KW-1185">Reference proteome</keyword>
<dbReference type="GeneID" id="140707334"/>
<evidence type="ECO:0000256" key="1">
    <source>
        <dbReference type="SAM" id="MobiDB-lite"/>
    </source>
</evidence>
<dbReference type="SUPFAM" id="SSF52266">
    <property type="entry name" value="SGNH hydrolase"/>
    <property type="match status" value="1"/>
</dbReference>
<feature type="region of interest" description="Disordered" evidence="1">
    <location>
        <begin position="102"/>
        <end position="157"/>
    </location>
</feature>
<protein>
    <submittedName>
        <fullName evidence="3">Uncharacterized protein isoform X2</fullName>
    </submittedName>
</protein>
<gene>
    <name evidence="3" type="primary">LOC140707334</name>
</gene>